<accession>A0A3A8IYF2</accession>
<evidence type="ECO:0000256" key="1">
    <source>
        <dbReference type="SAM" id="MobiDB-lite"/>
    </source>
</evidence>
<feature type="signal peptide" evidence="2">
    <location>
        <begin position="1"/>
        <end position="20"/>
    </location>
</feature>
<keyword evidence="2" id="KW-0732">Signal</keyword>
<dbReference type="PROSITE" id="PS51257">
    <property type="entry name" value="PROKAR_LIPOPROTEIN"/>
    <property type="match status" value="1"/>
</dbReference>
<evidence type="ECO:0008006" key="5">
    <source>
        <dbReference type="Google" id="ProtNLM"/>
    </source>
</evidence>
<dbReference type="OrthoDB" id="5504984at2"/>
<feature type="chain" id="PRO_5044076162" description="Lipoprotein MlpA" evidence="2">
    <location>
        <begin position="21"/>
        <end position="246"/>
    </location>
</feature>
<feature type="region of interest" description="Disordered" evidence="1">
    <location>
        <begin position="130"/>
        <end position="150"/>
    </location>
</feature>
<name>A0A3A8IYF2_9BACT</name>
<keyword evidence="4" id="KW-1185">Reference proteome</keyword>
<dbReference type="Proteomes" id="UP000563426">
    <property type="component" value="Unassembled WGS sequence"/>
</dbReference>
<evidence type="ECO:0000313" key="3">
    <source>
        <dbReference type="EMBL" id="NOK36537.1"/>
    </source>
</evidence>
<dbReference type="AlphaFoldDB" id="A0A3A8IYF2"/>
<organism evidence="3 4">
    <name type="scientific">Corallococcus exercitus</name>
    <dbReference type="NCBI Taxonomy" id="2316736"/>
    <lineage>
        <taxon>Bacteria</taxon>
        <taxon>Pseudomonadati</taxon>
        <taxon>Myxococcota</taxon>
        <taxon>Myxococcia</taxon>
        <taxon>Myxococcales</taxon>
        <taxon>Cystobacterineae</taxon>
        <taxon>Myxococcaceae</taxon>
        <taxon>Corallococcus</taxon>
    </lineage>
</organism>
<evidence type="ECO:0000313" key="4">
    <source>
        <dbReference type="Proteomes" id="UP000563426"/>
    </source>
</evidence>
<comment type="caution">
    <text evidence="3">The sequence shown here is derived from an EMBL/GenBank/DDBJ whole genome shotgun (WGS) entry which is preliminary data.</text>
</comment>
<sequence length="246" mass="25947">MRKSILSTVVMLGAAGSLTACDFEQPSAGCIVQDASFATWYAKYDEVDAPTGADCSRFEPLTGEQLGVWKFADPKANTAKLVIRPLTLAGLGQYDASNTFDGLQATGNLSTTTDADDFCSAPEFNAAGVNATTGKANPGKPNERDYSVSPSQKTYQFANVRVYSNPGAPGTQMTGEVTYTSNGCVAHYVMRALWPATGCDPDLDPNVEENFVDTCGTGSGINPDFAVTCDPELGFCVPAKAIPSFK</sequence>
<protein>
    <recommendedName>
        <fullName evidence="5">Lipoprotein MlpA</fullName>
    </recommendedName>
</protein>
<dbReference type="RefSeq" id="WP_120523779.1">
    <property type="nucleotide sequence ID" value="NZ_JABFJV010000168.1"/>
</dbReference>
<proteinExistence type="predicted"/>
<dbReference type="EMBL" id="JABFJV010000168">
    <property type="protein sequence ID" value="NOK36537.1"/>
    <property type="molecule type" value="Genomic_DNA"/>
</dbReference>
<gene>
    <name evidence="3" type="ORF">HMI49_25345</name>
</gene>
<evidence type="ECO:0000256" key="2">
    <source>
        <dbReference type="SAM" id="SignalP"/>
    </source>
</evidence>
<reference evidence="3 4" key="1">
    <citation type="submission" date="2020-05" db="EMBL/GenBank/DDBJ databases">
        <authorList>
            <person name="Whitworth D."/>
        </authorList>
    </citation>
    <scope>NUCLEOTIDE SEQUENCE [LARGE SCALE GENOMIC DNA]</scope>
    <source>
        <strain evidence="3 4">AB043B</strain>
    </source>
</reference>